<evidence type="ECO:0000256" key="1">
    <source>
        <dbReference type="SAM" id="SignalP"/>
    </source>
</evidence>
<dbReference type="OrthoDB" id="195732at2"/>
<keyword evidence="3" id="KW-1185">Reference proteome</keyword>
<reference evidence="2 3" key="1">
    <citation type="submission" date="2015-12" db="EMBL/GenBank/DDBJ databases">
        <authorList>
            <person name="Shamseldin A."/>
            <person name="Moawad H."/>
            <person name="Abd El-Rahim W.M."/>
            <person name="Sadowsky M.J."/>
        </authorList>
    </citation>
    <scope>NUCLEOTIDE SEQUENCE [LARGE SCALE GENOMIC DNA]</scope>
    <source>
        <strain evidence="2 3">JC234</strain>
    </source>
</reference>
<protein>
    <recommendedName>
        <fullName evidence="4">DUF3251 domain-containing protein</fullName>
    </recommendedName>
</protein>
<evidence type="ECO:0008006" key="4">
    <source>
        <dbReference type="Google" id="ProtNLM"/>
    </source>
</evidence>
<organism evidence="2 3">
    <name type="scientific">Hoeflea olei</name>
    <dbReference type="NCBI Taxonomy" id="1480615"/>
    <lineage>
        <taxon>Bacteria</taxon>
        <taxon>Pseudomonadati</taxon>
        <taxon>Pseudomonadota</taxon>
        <taxon>Alphaproteobacteria</taxon>
        <taxon>Hyphomicrobiales</taxon>
        <taxon>Rhizobiaceae</taxon>
        <taxon>Hoeflea</taxon>
    </lineage>
</organism>
<sequence length="204" mass="22391">MDVTKTLIALAATTVLATSPVLAEPAMPDVHKLVTPAVMTEMRKSIETDIVRISIKAQNSRLDKLNQEQIDSLDKQWVAERESDDKPLIAATLSNPLSIYLTRIQGKSLGLYAEIFVMDQNGLNVGQSSITSDFWQGDEGKFQKTYNVSGDAVFIDEPEWDDEAKIWRGQVSFTVTDPASGSSIGAVTMELNLTELERRSSPGA</sequence>
<accession>A0A1C1Z085</accession>
<comment type="caution">
    <text evidence="2">The sequence shown here is derived from an EMBL/GenBank/DDBJ whole genome shotgun (WGS) entry which is preliminary data.</text>
</comment>
<name>A0A1C1Z085_9HYPH</name>
<feature type="chain" id="PRO_5008656672" description="DUF3251 domain-containing protein" evidence="1">
    <location>
        <begin position="24"/>
        <end position="204"/>
    </location>
</feature>
<proteinExistence type="predicted"/>
<dbReference type="EMBL" id="LQZT01000001">
    <property type="protein sequence ID" value="OCW59193.1"/>
    <property type="molecule type" value="Genomic_DNA"/>
</dbReference>
<feature type="signal peptide" evidence="1">
    <location>
        <begin position="1"/>
        <end position="23"/>
    </location>
</feature>
<evidence type="ECO:0000313" key="3">
    <source>
        <dbReference type="Proteomes" id="UP000094795"/>
    </source>
</evidence>
<dbReference type="RefSeq" id="WP_066173429.1">
    <property type="nucleotide sequence ID" value="NZ_LQZT01000001.1"/>
</dbReference>
<dbReference type="STRING" id="1480615.AWJ14_09020"/>
<keyword evidence="1" id="KW-0732">Signal</keyword>
<dbReference type="AlphaFoldDB" id="A0A1C1Z085"/>
<gene>
    <name evidence="2" type="ORF">AWJ14_09020</name>
</gene>
<evidence type="ECO:0000313" key="2">
    <source>
        <dbReference type="EMBL" id="OCW59193.1"/>
    </source>
</evidence>
<dbReference type="Proteomes" id="UP000094795">
    <property type="component" value="Unassembled WGS sequence"/>
</dbReference>